<name>A0A9P4K8T2_9PLEO</name>
<evidence type="ECO:0000256" key="4">
    <source>
        <dbReference type="ARBA" id="ARBA00023136"/>
    </source>
</evidence>
<dbReference type="AlphaFoldDB" id="A0A9P4K8T2"/>
<keyword evidence="2" id="KW-0999">Mitochondrion inner membrane</keyword>
<keyword evidence="5" id="KW-0812">Transmembrane</keyword>
<evidence type="ECO:0000256" key="2">
    <source>
        <dbReference type="ARBA" id="ARBA00022792"/>
    </source>
</evidence>
<sequence length="114" mass="13072">MTNSACLGAHRFFPGSFDAGPHFDLQRPPTFQLHPQVALTSSPLFKMAGFLYRKNNVPSYQREFQKNDGLRVWEKGHGRWMIPAYKVLLFGSFGASMYMMARLTLGHKTWFGKN</sequence>
<dbReference type="InterPro" id="IPR039297">
    <property type="entry name" value="COX7a"/>
</dbReference>
<dbReference type="EMBL" id="ML986618">
    <property type="protein sequence ID" value="KAF2264211.1"/>
    <property type="molecule type" value="Genomic_DNA"/>
</dbReference>
<keyword evidence="4 5" id="KW-0472">Membrane</keyword>
<gene>
    <name evidence="6" type="ORF">CC78DRAFT_580717</name>
</gene>
<dbReference type="OrthoDB" id="5511599at2759"/>
<accession>A0A9P4K8T2</accession>
<evidence type="ECO:0000313" key="7">
    <source>
        <dbReference type="Proteomes" id="UP000800093"/>
    </source>
</evidence>
<dbReference type="Pfam" id="PF02238">
    <property type="entry name" value="COX7a"/>
    <property type="match status" value="1"/>
</dbReference>
<feature type="transmembrane region" description="Helical" evidence="5">
    <location>
        <begin position="80"/>
        <end position="101"/>
    </location>
</feature>
<comment type="caution">
    <text evidence="6">The sequence shown here is derived from an EMBL/GenBank/DDBJ whole genome shotgun (WGS) entry which is preliminary data.</text>
</comment>
<evidence type="ECO:0000256" key="1">
    <source>
        <dbReference type="ARBA" id="ARBA00004273"/>
    </source>
</evidence>
<dbReference type="GO" id="GO:0005743">
    <property type="term" value="C:mitochondrial inner membrane"/>
    <property type="evidence" value="ECO:0007669"/>
    <property type="project" value="UniProtKB-SubCell"/>
</dbReference>
<dbReference type="Proteomes" id="UP000800093">
    <property type="component" value="Unassembled WGS sequence"/>
</dbReference>
<evidence type="ECO:0000256" key="5">
    <source>
        <dbReference type="SAM" id="Phobius"/>
    </source>
</evidence>
<keyword evidence="7" id="KW-1185">Reference proteome</keyword>
<reference evidence="7" key="1">
    <citation type="journal article" date="2020" name="Stud. Mycol.">
        <title>101 Dothideomycetes genomes: A test case for predicting lifestyles and emergence of pathogens.</title>
        <authorList>
            <person name="Haridas S."/>
            <person name="Albert R."/>
            <person name="Binder M."/>
            <person name="Bloem J."/>
            <person name="LaButti K."/>
            <person name="Salamov A."/>
            <person name="Andreopoulos B."/>
            <person name="Baker S."/>
            <person name="Barry K."/>
            <person name="Bills G."/>
            <person name="Bluhm B."/>
            <person name="Cannon C."/>
            <person name="Castanera R."/>
            <person name="Culley D."/>
            <person name="Daum C."/>
            <person name="Ezra D."/>
            <person name="Gonzalez J."/>
            <person name="Henrissat B."/>
            <person name="Kuo A."/>
            <person name="Liang C."/>
            <person name="Lipzen A."/>
            <person name="Lutzoni F."/>
            <person name="Magnuson J."/>
            <person name="Mondo S."/>
            <person name="Nolan M."/>
            <person name="Ohm R."/>
            <person name="Pangilinan J."/>
            <person name="Park H.-J."/>
            <person name="Ramirez L."/>
            <person name="Alfaro M."/>
            <person name="Sun H."/>
            <person name="Tritt A."/>
            <person name="Yoshinaga Y."/>
            <person name="Zwiers L.-H."/>
            <person name="Turgeon B."/>
            <person name="Goodwin S."/>
            <person name="Spatafora J."/>
            <person name="Crous P."/>
            <person name="Grigoriev I."/>
        </authorList>
    </citation>
    <scope>NUCLEOTIDE SEQUENCE [LARGE SCALE GENOMIC DNA]</scope>
    <source>
        <strain evidence="7">CBS 304.66</strain>
    </source>
</reference>
<evidence type="ECO:0000313" key="6">
    <source>
        <dbReference type="EMBL" id="KAF2264211.1"/>
    </source>
</evidence>
<proteinExistence type="predicted"/>
<keyword evidence="5" id="KW-1133">Transmembrane helix</keyword>
<keyword evidence="3" id="KW-0496">Mitochondrion</keyword>
<organism evidence="6 7">
    <name type="scientific">Lojkania enalia</name>
    <dbReference type="NCBI Taxonomy" id="147567"/>
    <lineage>
        <taxon>Eukaryota</taxon>
        <taxon>Fungi</taxon>
        <taxon>Dikarya</taxon>
        <taxon>Ascomycota</taxon>
        <taxon>Pezizomycotina</taxon>
        <taxon>Dothideomycetes</taxon>
        <taxon>Pleosporomycetidae</taxon>
        <taxon>Pleosporales</taxon>
        <taxon>Pleosporales incertae sedis</taxon>
        <taxon>Lojkania</taxon>
    </lineage>
</organism>
<evidence type="ECO:0000256" key="3">
    <source>
        <dbReference type="ARBA" id="ARBA00023128"/>
    </source>
</evidence>
<protein>
    <submittedName>
        <fullName evidence="6">Uncharacterized protein</fullName>
    </submittedName>
</protein>
<comment type="subcellular location">
    <subcellularLocation>
        <location evidence="1">Mitochondrion inner membrane</location>
    </subcellularLocation>
</comment>